<evidence type="ECO:0000259" key="14">
    <source>
        <dbReference type="Pfam" id="PF17042"/>
    </source>
</evidence>
<feature type="domain" description="Four-carbon acid sugar kinase N-terminal" evidence="13">
    <location>
        <begin position="3"/>
        <end position="231"/>
    </location>
</feature>
<evidence type="ECO:0000256" key="6">
    <source>
        <dbReference type="ARBA" id="ARBA00023277"/>
    </source>
</evidence>
<keyword evidence="2" id="KW-0808">Transferase</keyword>
<comment type="caution">
    <text evidence="15">The sequence shown here is derived from an EMBL/GenBank/DDBJ whole genome shotgun (WGS) entry which is preliminary data.</text>
</comment>
<accession>A0A1X1D0V2</accession>
<dbReference type="OrthoDB" id="191465at2"/>
<dbReference type="InterPro" id="IPR042213">
    <property type="entry name" value="NBD_C_sf"/>
</dbReference>
<keyword evidence="5" id="KW-0067">ATP-binding</keyword>
<evidence type="ECO:0000256" key="3">
    <source>
        <dbReference type="ARBA" id="ARBA00022741"/>
    </source>
</evidence>
<keyword evidence="4" id="KW-0418">Kinase</keyword>
<feature type="domain" description="Four-carbon acid sugar kinase nucleotide binding" evidence="14">
    <location>
        <begin position="256"/>
        <end position="412"/>
    </location>
</feature>
<name>A0A1X1D0V2_9GAMM</name>
<protein>
    <recommendedName>
        <fullName evidence="11">3-oxo-tetronate kinase</fullName>
        <ecNumber evidence="10">2.7.1.217</ecNumber>
    </recommendedName>
    <alternativeName>
        <fullName evidence="12">3-dehydrotetronate 4-kinase</fullName>
    </alternativeName>
</protein>
<evidence type="ECO:0000313" key="16">
    <source>
        <dbReference type="Proteomes" id="UP000193558"/>
    </source>
</evidence>
<keyword evidence="6" id="KW-0119">Carbohydrate metabolism</keyword>
<comment type="function">
    <text evidence="9">Catalyzes the ATP-dependent phosphorylation of 3-oxo-tetronate to 3-oxo-tetronate 4-phosphate.</text>
</comment>
<evidence type="ECO:0000256" key="4">
    <source>
        <dbReference type="ARBA" id="ARBA00022777"/>
    </source>
</evidence>
<dbReference type="Gene3D" id="3.40.50.10840">
    <property type="entry name" value="Putative sugar-binding, N-terminal domain"/>
    <property type="match status" value="1"/>
</dbReference>
<gene>
    <name evidence="15" type="ORF">HA51_08050</name>
</gene>
<keyword evidence="3" id="KW-0547">Nucleotide-binding</keyword>
<evidence type="ECO:0000256" key="9">
    <source>
        <dbReference type="ARBA" id="ARBA00037335"/>
    </source>
</evidence>
<proteinExistence type="inferred from homology"/>
<dbReference type="RefSeq" id="WP_084934038.1">
    <property type="nucleotide sequence ID" value="NZ_MLFR01000005.1"/>
</dbReference>
<organism evidence="15 16">
    <name type="scientific">Pantoea rwandensis</name>
    <dbReference type="NCBI Taxonomy" id="1076550"/>
    <lineage>
        <taxon>Bacteria</taxon>
        <taxon>Pseudomonadati</taxon>
        <taxon>Pseudomonadota</taxon>
        <taxon>Gammaproteobacteria</taxon>
        <taxon>Enterobacterales</taxon>
        <taxon>Erwiniaceae</taxon>
        <taxon>Pantoea</taxon>
    </lineage>
</organism>
<dbReference type="SUPFAM" id="SSF142764">
    <property type="entry name" value="YgbK-like"/>
    <property type="match status" value="1"/>
</dbReference>
<dbReference type="EC" id="2.7.1.217" evidence="10"/>
<dbReference type="GO" id="GO:0016301">
    <property type="term" value="F:kinase activity"/>
    <property type="evidence" value="ECO:0007669"/>
    <property type="project" value="UniProtKB-KW"/>
</dbReference>
<dbReference type="Pfam" id="PF17042">
    <property type="entry name" value="NBD_C"/>
    <property type="match status" value="1"/>
</dbReference>
<evidence type="ECO:0000256" key="10">
    <source>
        <dbReference type="ARBA" id="ARBA00039095"/>
    </source>
</evidence>
<comment type="catalytic activity">
    <reaction evidence="7">
        <text>3-dehydro-L-erythronate + ATP = 3-dehydro-4-O-phospho-L-erythronate + ADP + H(+)</text>
        <dbReference type="Rhea" id="RHEA:52552"/>
        <dbReference type="ChEBI" id="CHEBI:15378"/>
        <dbReference type="ChEBI" id="CHEBI:30616"/>
        <dbReference type="ChEBI" id="CHEBI:136592"/>
        <dbReference type="ChEBI" id="CHEBI:136670"/>
        <dbReference type="ChEBI" id="CHEBI:456216"/>
        <dbReference type="EC" id="2.7.1.217"/>
    </reaction>
</comment>
<comment type="similarity">
    <text evidence="1">Belongs to the four-carbon acid sugar kinase family.</text>
</comment>
<dbReference type="GO" id="GO:0005524">
    <property type="term" value="F:ATP binding"/>
    <property type="evidence" value="ECO:0007669"/>
    <property type="project" value="UniProtKB-KW"/>
</dbReference>
<evidence type="ECO:0000256" key="11">
    <source>
        <dbReference type="ARBA" id="ARBA00039461"/>
    </source>
</evidence>
<dbReference type="InterPro" id="IPR050007">
    <property type="entry name" value="OtnK"/>
</dbReference>
<evidence type="ECO:0000256" key="7">
    <source>
        <dbReference type="ARBA" id="ARBA00035898"/>
    </source>
</evidence>
<evidence type="ECO:0000256" key="8">
    <source>
        <dbReference type="ARBA" id="ARBA00036346"/>
    </source>
</evidence>
<evidence type="ECO:0000256" key="12">
    <source>
        <dbReference type="ARBA" id="ARBA00041377"/>
    </source>
</evidence>
<comment type="catalytic activity">
    <reaction evidence="8">
        <text>3-dehydro-D-erythronate + ATP = 3-dehydro-4-O-phospho-D-erythronate + ADP + H(+)</text>
        <dbReference type="Rhea" id="RHEA:52556"/>
        <dbReference type="ChEBI" id="CHEBI:15378"/>
        <dbReference type="ChEBI" id="CHEBI:30616"/>
        <dbReference type="ChEBI" id="CHEBI:57958"/>
        <dbReference type="ChEBI" id="CHEBI:136593"/>
        <dbReference type="ChEBI" id="CHEBI:456216"/>
        <dbReference type="EC" id="2.7.1.217"/>
    </reaction>
</comment>
<dbReference type="AlphaFoldDB" id="A0A1X1D0V2"/>
<evidence type="ECO:0000256" key="5">
    <source>
        <dbReference type="ARBA" id="ARBA00022840"/>
    </source>
</evidence>
<dbReference type="EMBL" id="MLFR01000005">
    <property type="protein sequence ID" value="ORM70256.1"/>
    <property type="molecule type" value="Genomic_DNA"/>
</dbReference>
<dbReference type="InterPro" id="IPR010737">
    <property type="entry name" value="4-carb_acid_sugar_kinase_N"/>
</dbReference>
<dbReference type="InterPro" id="IPR037051">
    <property type="entry name" value="4-carb_acid_sugar_kinase_N_sf"/>
</dbReference>
<dbReference type="Proteomes" id="UP000193558">
    <property type="component" value="Unassembled WGS sequence"/>
</dbReference>
<evidence type="ECO:0000256" key="1">
    <source>
        <dbReference type="ARBA" id="ARBA00005715"/>
    </source>
</evidence>
<evidence type="ECO:0000259" key="13">
    <source>
        <dbReference type="Pfam" id="PF07005"/>
    </source>
</evidence>
<dbReference type="InterPro" id="IPR031475">
    <property type="entry name" value="NBD_C"/>
</dbReference>
<dbReference type="NCBIfam" id="NF043035">
    <property type="entry name" value="OxoTetrKin"/>
    <property type="match status" value="1"/>
</dbReference>
<dbReference type="Gene3D" id="3.40.980.20">
    <property type="entry name" value="Four-carbon acid sugar kinase, nucleotide binding domain"/>
    <property type="match status" value="1"/>
</dbReference>
<sequence>MLIGVIADDFTGASDIAVTLSKGLTGEGGLRTTQYLGVPEHPAAPTVEAGVIALKSRSIPAADAVEQSLAACEWLLDQGCTQIIFKYCSTFDSTAAGNIGPVLDALTARLQAKKVIVCPAFPTMGRTVYQGNLFVHDRPLNESGMEHHPITPMKDADIRRLLAQQAVTPVGHIAWQHVAQGSEPLRQQFENDDEVKLVVVDALSDHDLTIIGIAAAGLPLISGGSGIALALPHNFIKAGLAQGGSQEHPAVDGLSAILVGSCSGATRGQIEAHQQHSAVLALDIQQVMQNNITAEDIVQFILDHQADCPLVYSSGDPLSVKKAQEQYGQQRISQRLDQLFGDAARKLVYEAGIRRLVVGGGETSGAVVSALNLGSLEVGNEIDPGVPALFSRSTQPLALALKSGNFGRRDFFQHALNTLSGDNHLDKIE</sequence>
<evidence type="ECO:0000256" key="2">
    <source>
        <dbReference type="ARBA" id="ARBA00022679"/>
    </source>
</evidence>
<dbReference type="Pfam" id="PF07005">
    <property type="entry name" value="SBD_N"/>
    <property type="match status" value="1"/>
</dbReference>
<reference evidence="15 16" key="1">
    <citation type="journal article" date="2017" name="Antonie Van Leeuwenhoek">
        <title>Phylogenomic resolution of the bacterial genus Pantoea and its relationship with Erwinia and Tatumella.</title>
        <authorList>
            <person name="Palmer M."/>
            <person name="Steenkamp E.T."/>
            <person name="Coetzee M.P."/>
            <person name="Chan W.Y."/>
            <person name="van Zyl E."/>
            <person name="De Maayer P."/>
            <person name="Coutinho T.A."/>
            <person name="Blom J."/>
            <person name="Smits T.H."/>
            <person name="Duffy B."/>
            <person name="Venter S.N."/>
        </authorList>
    </citation>
    <scope>NUCLEOTIDE SEQUENCE [LARGE SCALE GENOMIC DNA]</scope>
    <source>
        <strain evidence="15 16">LMG 26275</strain>
    </source>
</reference>
<evidence type="ECO:0000313" key="15">
    <source>
        <dbReference type="EMBL" id="ORM70256.1"/>
    </source>
</evidence>